<proteinExistence type="predicted"/>
<keyword evidence="2" id="KW-0175">Coiled coil</keyword>
<dbReference type="OMA" id="MWARYAN"/>
<dbReference type="OrthoDB" id="9976543at2759"/>
<dbReference type="EnsemblMetazoa" id="XM_038219714.1">
    <property type="protein sequence ID" value="XP_038075642.1"/>
    <property type="gene ID" value="LOC119743309"/>
</dbReference>
<dbReference type="SUPFAM" id="SSF81901">
    <property type="entry name" value="HCP-like"/>
    <property type="match status" value="1"/>
</dbReference>
<dbReference type="AlphaFoldDB" id="A0A914BJL8"/>
<feature type="coiled-coil region" evidence="2">
    <location>
        <begin position="94"/>
        <end position="121"/>
    </location>
</feature>
<protein>
    <submittedName>
        <fullName evidence="3">Uncharacterized protein</fullName>
    </submittedName>
</protein>
<dbReference type="Proteomes" id="UP000887568">
    <property type="component" value="Unplaced"/>
</dbReference>
<dbReference type="SMART" id="SM00028">
    <property type="entry name" value="TPR"/>
    <property type="match status" value="3"/>
</dbReference>
<organism evidence="3 4">
    <name type="scientific">Patiria miniata</name>
    <name type="common">Bat star</name>
    <name type="synonym">Asterina miniata</name>
    <dbReference type="NCBI Taxonomy" id="46514"/>
    <lineage>
        <taxon>Eukaryota</taxon>
        <taxon>Metazoa</taxon>
        <taxon>Echinodermata</taxon>
        <taxon>Eleutherozoa</taxon>
        <taxon>Asterozoa</taxon>
        <taxon>Asteroidea</taxon>
        <taxon>Valvatacea</taxon>
        <taxon>Valvatida</taxon>
        <taxon>Asterinidae</taxon>
        <taxon>Patiria</taxon>
    </lineage>
</organism>
<dbReference type="PROSITE" id="PS50005">
    <property type="entry name" value="TPR"/>
    <property type="match status" value="1"/>
</dbReference>
<dbReference type="PANTHER" id="PTHR16253:SF0">
    <property type="entry name" value="TETRATRICOPEPTIDE REPEAT PROTEIN 22"/>
    <property type="match status" value="1"/>
</dbReference>
<evidence type="ECO:0000256" key="2">
    <source>
        <dbReference type="SAM" id="Coils"/>
    </source>
</evidence>
<reference evidence="3" key="1">
    <citation type="submission" date="2022-11" db="UniProtKB">
        <authorList>
            <consortium name="EnsemblMetazoa"/>
        </authorList>
    </citation>
    <scope>IDENTIFICATION</scope>
</reference>
<evidence type="ECO:0000313" key="3">
    <source>
        <dbReference type="EnsemblMetazoa" id="XP_038075642.1"/>
    </source>
</evidence>
<evidence type="ECO:0000256" key="1">
    <source>
        <dbReference type="PROSITE-ProRule" id="PRU00339"/>
    </source>
</evidence>
<name>A0A914BJL8_PATMI</name>
<dbReference type="PANTHER" id="PTHR16253">
    <property type="entry name" value="TETRATRICOPEPTIDE REPEAT PROTEIN 22"/>
    <property type="match status" value="1"/>
</dbReference>
<keyword evidence="1" id="KW-0802">TPR repeat</keyword>
<keyword evidence="4" id="KW-1185">Reference proteome</keyword>
<dbReference type="RefSeq" id="XP_038075642.1">
    <property type="nucleotide sequence ID" value="XM_038219714.1"/>
</dbReference>
<accession>A0A914BJL8</accession>
<evidence type="ECO:0000313" key="4">
    <source>
        <dbReference type="Proteomes" id="UP000887568"/>
    </source>
</evidence>
<dbReference type="InterPro" id="IPR042342">
    <property type="entry name" value="TTC22"/>
</dbReference>
<dbReference type="InterPro" id="IPR011990">
    <property type="entry name" value="TPR-like_helical_dom_sf"/>
</dbReference>
<dbReference type="InterPro" id="IPR019734">
    <property type="entry name" value="TPR_rpt"/>
</dbReference>
<dbReference type="GeneID" id="119743309"/>
<sequence>MADAAVGDERIEEGERDVVPGHFFLPLPFNEPNVDNNLLKTKLTELEHDLKVRLGRLEELAILNVMGALSFIIKDYESALGRFEDVLSKDCNNLNALANQKDVLEKLVRRADAELHQATLDSLLQVGDAMSPDEIKQRRCRKARCLAEQAYAYACDIHVDRPGETRYLQANHLYDDAFQLGGDLVDPLERDNWKFCKAKNAHKIVKFLTYKGEFTEAASNFKIAENLFFEVTQSTPGDAEFKWESWRNLADLIRGTKKKREFKNYTFRPELNVYRDDPEECMKKAAEIAPENPKMWARYANFVHSLKKKDCTKRAMELLQRSIDLDSTENNFYAFSTRGRINLHNYKFCLGEFERGNPRYRYSPGVKSLEEAKTDFEKALGMRDTPWDYSYLGETYHLLAKHSKSQNEKDTVIRQYLEKALLYFRKAADCEDGETRTMVHLLQGLCLFDMGEYLAAIEYFKKAIHCEPERTIFSGNFAELLKGYLQLLRQPPASGDGPQMEEVVGDLKKAQIKYGRGSLEKHTISKLGSEYGKEIRTIAEYCRGRPEHAELVPLLTSMAEKLPFSLPVITGGSLEEPWRASLEHSVHRPKGAVSEAVVDGASASSTD</sequence>
<dbReference type="Gene3D" id="1.25.40.10">
    <property type="entry name" value="Tetratricopeptide repeat domain"/>
    <property type="match status" value="2"/>
</dbReference>
<feature type="repeat" description="TPR" evidence="1">
    <location>
        <begin position="437"/>
        <end position="470"/>
    </location>
</feature>